<dbReference type="InterPro" id="IPR016040">
    <property type="entry name" value="NAD(P)-bd_dom"/>
</dbReference>
<dbReference type="PANTHER" id="PTHR43355:SF2">
    <property type="entry name" value="FLAVIN REDUCTASE (NADPH)"/>
    <property type="match status" value="1"/>
</dbReference>
<dbReference type="PANTHER" id="PTHR43355">
    <property type="entry name" value="FLAVIN REDUCTASE (NADPH)"/>
    <property type="match status" value="1"/>
</dbReference>
<dbReference type="SUPFAM" id="SSF51735">
    <property type="entry name" value="NAD(P)-binding Rossmann-fold domains"/>
    <property type="match status" value="1"/>
</dbReference>
<dbReference type="AlphaFoldDB" id="A0A8J2XLF7"/>
<evidence type="ECO:0000259" key="1">
    <source>
        <dbReference type="Pfam" id="PF13460"/>
    </source>
</evidence>
<gene>
    <name evidence="2" type="ORF">GCM10011333_26060</name>
</gene>
<feature type="domain" description="NAD(P)-binding" evidence="1">
    <location>
        <begin position="8"/>
        <end position="201"/>
    </location>
</feature>
<dbReference type="Pfam" id="PF13460">
    <property type="entry name" value="NAD_binding_10"/>
    <property type="match status" value="1"/>
</dbReference>
<dbReference type="Gene3D" id="3.40.50.720">
    <property type="entry name" value="NAD(P)-binding Rossmann-like Domain"/>
    <property type="match status" value="1"/>
</dbReference>
<sequence>MSTIAVIGGTGYTGTNIVREAAGRGHQVISLSRSAPSEPVEGVRYEHGEVLEHAPALVETADAVVATLSPRGDTAGTIPALYGRLAELAAEYGTRLIVIGGFSSLRPSPDSPRFVEGDIPEQFAAEAAEMDAVRQWLQDEAPEQLDWLFVSPAGSYGSFNPGEARGTYRIGGEIALFDDDGESAISGADFALAVVDEIDDPQHRRAHIGVAY</sequence>
<proteinExistence type="predicted"/>
<dbReference type="Proteomes" id="UP000616114">
    <property type="component" value="Unassembled WGS sequence"/>
</dbReference>
<keyword evidence="3" id="KW-1185">Reference proteome</keyword>
<dbReference type="EMBL" id="BMFY01000012">
    <property type="protein sequence ID" value="GGA21812.1"/>
    <property type="molecule type" value="Genomic_DNA"/>
</dbReference>
<protein>
    <submittedName>
        <fullName evidence="2">NAD-dependent epimerase</fullName>
    </submittedName>
</protein>
<evidence type="ECO:0000313" key="2">
    <source>
        <dbReference type="EMBL" id="GGA21812.1"/>
    </source>
</evidence>
<organism evidence="2 3">
    <name type="scientific">Sediminivirga luteola</name>
    <dbReference type="NCBI Taxonomy" id="1774748"/>
    <lineage>
        <taxon>Bacteria</taxon>
        <taxon>Bacillati</taxon>
        <taxon>Actinomycetota</taxon>
        <taxon>Actinomycetes</taxon>
        <taxon>Micrococcales</taxon>
        <taxon>Brevibacteriaceae</taxon>
        <taxon>Sediminivirga</taxon>
    </lineage>
</organism>
<accession>A0A8J2XLF7</accession>
<dbReference type="InterPro" id="IPR051606">
    <property type="entry name" value="Polyketide_Oxido-like"/>
</dbReference>
<dbReference type="GO" id="GO:0016646">
    <property type="term" value="F:oxidoreductase activity, acting on the CH-NH group of donors, NAD or NADP as acceptor"/>
    <property type="evidence" value="ECO:0007669"/>
    <property type="project" value="TreeGrafter"/>
</dbReference>
<reference evidence="2" key="2">
    <citation type="submission" date="2020-09" db="EMBL/GenBank/DDBJ databases">
        <authorList>
            <person name="Sun Q."/>
            <person name="Zhou Y."/>
        </authorList>
    </citation>
    <scope>NUCLEOTIDE SEQUENCE</scope>
    <source>
        <strain evidence="2">CGMCC 1.12785</strain>
    </source>
</reference>
<name>A0A8J2XLF7_9MICO</name>
<comment type="caution">
    <text evidence="2">The sequence shown here is derived from an EMBL/GenBank/DDBJ whole genome shotgun (WGS) entry which is preliminary data.</text>
</comment>
<dbReference type="RefSeq" id="WP_188551331.1">
    <property type="nucleotide sequence ID" value="NZ_BMFY01000012.1"/>
</dbReference>
<dbReference type="InterPro" id="IPR036291">
    <property type="entry name" value="NAD(P)-bd_dom_sf"/>
</dbReference>
<evidence type="ECO:0000313" key="3">
    <source>
        <dbReference type="Proteomes" id="UP000616114"/>
    </source>
</evidence>
<reference evidence="2" key="1">
    <citation type="journal article" date="2014" name="Int. J. Syst. Evol. Microbiol.">
        <title>Complete genome sequence of Corynebacterium casei LMG S-19264T (=DSM 44701T), isolated from a smear-ripened cheese.</title>
        <authorList>
            <consortium name="US DOE Joint Genome Institute (JGI-PGF)"/>
            <person name="Walter F."/>
            <person name="Albersmeier A."/>
            <person name="Kalinowski J."/>
            <person name="Ruckert C."/>
        </authorList>
    </citation>
    <scope>NUCLEOTIDE SEQUENCE</scope>
    <source>
        <strain evidence="2">CGMCC 1.12785</strain>
    </source>
</reference>